<dbReference type="AlphaFoldDB" id="A0A7T8GYS3"/>
<dbReference type="Proteomes" id="UP000595437">
    <property type="component" value="Chromosome 9"/>
</dbReference>
<proteinExistence type="predicted"/>
<evidence type="ECO:0000313" key="3">
    <source>
        <dbReference type="Proteomes" id="UP000595437"/>
    </source>
</evidence>
<protein>
    <submittedName>
        <fullName evidence="2">Uncharacterized protein</fullName>
    </submittedName>
</protein>
<sequence>SRQGSRHPQTRRSPDIAAARKAPKRKKRKKKNVKSPRRTNARRSARAPGVGRLLPMKRMRISFSSK</sequence>
<reference evidence="3" key="1">
    <citation type="submission" date="2021-01" db="EMBL/GenBank/DDBJ databases">
        <title>Caligus Genome Assembly.</title>
        <authorList>
            <person name="Gallardo-Escarate C."/>
        </authorList>
    </citation>
    <scope>NUCLEOTIDE SEQUENCE [LARGE SCALE GENOMIC DNA]</scope>
</reference>
<organism evidence="2 3">
    <name type="scientific">Caligus rogercresseyi</name>
    <name type="common">Sea louse</name>
    <dbReference type="NCBI Taxonomy" id="217165"/>
    <lineage>
        <taxon>Eukaryota</taxon>
        <taxon>Metazoa</taxon>
        <taxon>Ecdysozoa</taxon>
        <taxon>Arthropoda</taxon>
        <taxon>Crustacea</taxon>
        <taxon>Multicrustacea</taxon>
        <taxon>Hexanauplia</taxon>
        <taxon>Copepoda</taxon>
        <taxon>Siphonostomatoida</taxon>
        <taxon>Caligidae</taxon>
        <taxon>Caligus</taxon>
    </lineage>
</organism>
<gene>
    <name evidence="2" type="ORF">FKW44_014288</name>
</gene>
<feature type="compositionally biased region" description="Basic residues" evidence="1">
    <location>
        <begin position="1"/>
        <end position="10"/>
    </location>
</feature>
<feature type="non-terminal residue" evidence="2">
    <location>
        <position position="66"/>
    </location>
</feature>
<feature type="non-terminal residue" evidence="2">
    <location>
        <position position="1"/>
    </location>
</feature>
<accession>A0A7T8GYS3</accession>
<feature type="compositionally biased region" description="Basic residues" evidence="1">
    <location>
        <begin position="21"/>
        <end position="45"/>
    </location>
</feature>
<dbReference type="EMBL" id="CP045898">
    <property type="protein sequence ID" value="QQP40293.1"/>
    <property type="molecule type" value="Genomic_DNA"/>
</dbReference>
<name>A0A7T8GYS3_CALRO</name>
<keyword evidence="3" id="KW-1185">Reference proteome</keyword>
<feature type="region of interest" description="Disordered" evidence="1">
    <location>
        <begin position="1"/>
        <end position="66"/>
    </location>
</feature>
<evidence type="ECO:0000256" key="1">
    <source>
        <dbReference type="SAM" id="MobiDB-lite"/>
    </source>
</evidence>
<evidence type="ECO:0000313" key="2">
    <source>
        <dbReference type="EMBL" id="QQP40293.1"/>
    </source>
</evidence>